<evidence type="ECO:0000256" key="2">
    <source>
        <dbReference type="ARBA" id="ARBA00022730"/>
    </source>
</evidence>
<dbReference type="Gene3D" id="3.10.430.100">
    <property type="entry name" value="Ribosomal protein L9, C-terminal domain"/>
    <property type="match status" value="1"/>
</dbReference>
<dbReference type="FunFam" id="3.10.430.100:FF:000006">
    <property type="entry name" value="50S ribosomal protein L9"/>
    <property type="match status" value="1"/>
</dbReference>
<dbReference type="GO" id="GO:0006412">
    <property type="term" value="P:translation"/>
    <property type="evidence" value="ECO:0007669"/>
    <property type="project" value="UniProtKB-UniRule"/>
</dbReference>
<proteinExistence type="inferred from homology"/>
<dbReference type="InterPro" id="IPR009027">
    <property type="entry name" value="Ribosomal_bL9/RNase_H1_N"/>
</dbReference>
<dbReference type="Pfam" id="PF01281">
    <property type="entry name" value="Ribosomal_L9_N"/>
    <property type="match status" value="1"/>
</dbReference>
<accession>A0A7V4WUS4</accession>
<evidence type="ECO:0000313" key="9">
    <source>
        <dbReference type="EMBL" id="HGY54616.1"/>
    </source>
</evidence>
<dbReference type="AlphaFoldDB" id="A0A7V4WUS4"/>
<dbReference type="Pfam" id="PF03948">
    <property type="entry name" value="Ribosomal_L9_C"/>
    <property type="match status" value="1"/>
</dbReference>
<dbReference type="SUPFAM" id="SSF55658">
    <property type="entry name" value="L9 N-domain-like"/>
    <property type="match status" value="1"/>
</dbReference>
<comment type="caution">
    <text evidence="9">The sequence shown here is derived from an EMBL/GenBank/DDBJ whole genome shotgun (WGS) entry which is preliminary data.</text>
</comment>
<keyword evidence="5 7" id="KW-0687">Ribonucleoprotein</keyword>
<gene>
    <name evidence="7" type="primary">rplI</name>
    <name evidence="9" type="ORF">ENK44_02835</name>
</gene>
<dbReference type="SUPFAM" id="SSF55653">
    <property type="entry name" value="Ribosomal protein L9 C-domain"/>
    <property type="match status" value="1"/>
</dbReference>
<dbReference type="Proteomes" id="UP000885779">
    <property type="component" value="Unassembled WGS sequence"/>
</dbReference>
<keyword evidence="3 7" id="KW-0694">RNA-binding</keyword>
<evidence type="ECO:0000256" key="4">
    <source>
        <dbReference type="ARBA" id="ARBA00022980"/>
    </source>
</evidence>
<evidence type="ECO:0000256" key="7">
    <source>
        <dbReference type="HAMAP-Rule" id="MF_00503"/>
    </source>
</evidence>
<dbReference type="Gene3D" id="3.40.5.10">
    <property type="entry name" value="Ribosomal protein L9, N-terminal domain"/>
    <property type="match status" value="1"/>
</dbReference>
<dbReference type="HAMAP" id="MF_00503">
    <property type="entry name" value="Ribosomal_bL9"/>
    <property type="match status" value="1"/>
</dbReference>
<dbReference type="PROSITE" id="PS00651">
    <property type="entry name" value="RIBOSOMAL_L9"/>
    <property type="match status" value="1"/>
</dbReference>
<dbReference type="InterPro" id="IPR020594">
    <property type="entry name" value="Ribosomal_bL9_bac/chp"/>
</dbReference>
<dbReference type="GO" id="GO:0019843">
    <property type="term" value="F:rRNA binding"/>
    <property type="evidence" value="ECO:0007669"/>
    <property type="project" value="UniProtKB-UniRule"/>
</dbReference>
<comment type="similarity">
    <text evidence="1 7">Belongs to the bacterial ribosomal protein bL9 family.</text>
</comment>
<keyword evidence="2 7" id="KW-0699">rRNA-binding</keyword>
<evidence type="ECO:0000259" key="8">
    <source>
        <dbReference type="PROSITE" id="PS00651"/>
    </source>
</evidence>
<keyword evidence="4 7" id="KW-0689">Ribosomal protein</keyword>
<comment type="function">
    <text evidence="7">Binds to the 23S rRNA.</text>
</comment>
<dbReference type="NCBIfam" id="TIGR00158">
    <property type="entry name" value="L9"/>
    <property type="match status" value="1"/>
</dbReference>
<dbReference type="InterPro" id="IPR020070">
    <property type="entry name" value="Ribosomal_bL9_N"/>
</dbReference>
<feature type="domain" description="Ribosomal protein L9" evidence="8">
    <location>
        <begin position="13"/>
        <end position="40"/>
    </location>
</feature>
<dbReference type="PANTHER" id="PTHR21368">
    <property type="entry name" value="50S RIBOSOMAL PROTEIN L9"/>
    <property type="match status" value="1"/>
</dbReference>
<dbReference type="InterPro" id="IPR020069">
    <property type="entry name" value="Ribosomal_bL9_C"/>
</dbReference>
<evidence type="ECO:0000256" key="6">
    <source>
        <dbReference type="ARBA" id="ARBA00035292"/>
    </source>
</evidence>
<dbReference type="GO" id="GO:0003735">
    <property type="term" value="F:structural constituent of ribosome"/>
    <property type="evidence" value="ECO:0007669"/>
    <property type="project" value="InterPro"/>
</dbReference>
<sequence>MEIILRQDYERLGKTGDVVKVKPGFARNFLIPKGIAYLATESNKKRLENDLKQQTWRQAKDKKLAEELAKKLESVSCTITVQVGEEDKLFGSVTSQNIAEALKAQGYEVDKRKIQLEEPIKSLGIYSVPVKLHSEVEATVKVWVVKE</sequence>
<reference evidence="9" key="1">
    <citation type="journal article" date="2020" name="mSystems">
        <title>Genome- and Community-Level Interaction Insights into Carbon Utilization and Element Cycling Functions of Hydrothermarchaeota in Hydrothermal Sediment.</title>
        <authorList>
            <person name="Zhou Z."/>
            <person name="Liu Y."/>
            <person name="Xu W."/>
            <person name="Pan J."/>
            <person name="Luo Z.H."/>
            <person name="Li M."/>
        </authorList>
    </citation>
    <scope>NUCLEOTIDE SEQUENCE [LARGE SCALE GENOMIC DNA]</scope>
    <source>
        <strain evidence="9">HyVt-577</strain>
    </source>
</reference>
<dbReference type="InterPro" id="IPR036791">
    <property type="entry name" value="Ribosomal_bL9_C_sf"/>
</dbReference>
<dbReference type="InterPro" id="IPR036935">
    <property type="entry name" value="Ribosomal_bL9_N_sf"/>
</dbReference>
<dbReference type="GO" id="GO:1990904">
    <property type="term" value="C:ribonucleoprotein complex"/>
    <property type="evidence" value="ECO:0007669"/>
    <property type="project" value="UniProtKB-KW"/>
</dbReference>
<evidence type="ECO:0000256" key="5">
    <source>
        <dbReference type="ARBA" id="ARBA00023274"/>
    </source>
</evidence>
<evidence type="ECO:0000256" key="1">
    <source>
        <dbReference type="ARBA" id="ARBA00010605"/>
    </source>
</evidence>
<dbReference type="GO" id="GO:0005840">
    <property type="term" value="C:ribosome"/>
    <property type="evidence" value="ECO:0007669"/>
    <property type="project" value="UniProtKB-KW"/>
</dbReference>
<protein>
    <recommendedName>
        <fullName evidence="6 7">Large ribosomal subunit protein bL9</fullName>
    </recommendedName>
</protein>
<organism evidence="9">
    <name type="scientific">Caldithrix abyssi</name>
    <dbReference type="NCBI Taxonomy" id="187145"/>
    <lineage>
        <taxon>Bacteria</taxon>
        <taxon>Pseudomonadati</taxon>
        <taxon>Calditrichota</taxon>
        <taxon>Calditrichia</taxon>
        <taxon>Calditrichales</taxon>
        <taxon>Calditrichaceae</taxon>
        <taxon>Caldithrix</taxon>
    </lineage>
</organism>
<dbReference type="EMBL" id="DRQG01000023">
    <property type="protein sequence ID" value="HGY54616.1"/>
    <property type="molecule type" value="Genomic_DNA"/>
</dbReference>
<dbReference type="InterPro" id="IPR000244">
    <property type="entry name" value="Ribosomal_bL9"/>
</dbReference>
<name>A0A7V4WUS4_CALAY</name>
<evidence type="ECO:0000256" key="3">
    <source>
        <dbReference type="ARBA" id="ARBA00022884"/>
    </source>
</evidence>